<keyword evidence="1" id="KW-1133">Transmembrane helix</keyword>
<proteinExistence type="predicted"/>
<dbReference type="InParanoid" id="A0A5J5EMY8"/>
<evidence type="ECO:0000313" key="3">
    <source>
        <dbReference type="Proteomes" id="UP000326924"/>
    </source>
</evidence>
<sequence length="92" mass="9907">MAVLVSSSSTCVSYFSSSISHTVCMFVILLPLLLLPLVSIVSCGIQAVFFLVCPVMVSIKSHSILRLALSRVASFSFLSRHKTSIIVTSEAK</sequence>
<organism evidence="2 3">
    <name type="scientific">Sphaerosporella brunnea</name>
    <dbReference type="NCBI Taxonomy" id="1250544"/>
    <lineage>
        <taxon>Eukaryota</taxon>
        <taxon>Fungi</taxon>
        <taxon>Dikarya</taxon>
        <taxon>Ascomycota</taxon>
        <taxon>Pezizomycotina</taxon>
        <taxon>Pezizomycetes</taxon>
        <taxon>Pezizales</taxon>
        <taxon>Pyronemataceae</taxon>
        <taxon>Sphaerosporella</taxon>
    </lineage>
</organism>
<keyword evidence="1" id="KW-0472">Membrane</keyword>
<dbReference type="EMBL" id="VXIS01000203">
    <property type="protein sequence ID" value="KAA8897090.1"/>
    <property type="molecule type" value="Genomic_DNA"/>
</dbReference>
<reference evidence="2 3" key="1">
    <citation type="submission" date="2019-09" db="EMBL/GenBank/DDBJ databases">
        <title>Draft genome of the ectomycorrhizal ascomycete Sphaerosporella brunnea.</title>
        <authorList>
            <consortium name="DOE Joint Genome Institute"/>
            <person name="Benucci G.M."/>
            <person name="Marozzi G."/>
            <person name="Antonielli L."/>
            <person name="Sanchez S."/>
            <person name="Marco P."/>
            <person name="Wang X."/>
            <person name="Falini L.B."/>
            <person name="Barry K."/>
            <person name="Haridas S."/>
            <person name="Lipzen A."/>
            <person name="Labutti K."/>
            <person name="Grigoriev I.V."/>
            <person name="Murat C."/>
            <person name="Martin F."/>
            <person name="Albertini E."/>
            <person name="Donnini D."/>
            <person name="Bonito G."/>
        </authorList>
    </citation>
    <scope>NUCLEOTIDE SEQUENCE [LARGE SCALE GENOMIC DNA]</scope>
    <source>
        <strain evidence="2 3">Sb_GMNB300</strain>
    </source>
</reference>
<dbReference type="Proteomes" id="UP000326924">
    <property type="component" value="Unassembled WGS sequence"/>
</dbReference>
<feature type="transmembrane region" description="Helical" evidence="1">
    <location>
        <begin position="39"/>
        <end position="59"/>
    </location>
</feature>
<comment type="caution">
    <text evidence="2">The sequence shown here is derived from an EMBL/GenBank/DDBJ whole genome shotgun (WGS) entry which is preliminary data.</text>
</comment>
<keyword evidence="1" id="KW-0812">Transmembrane</keyword>
<accession>A0A5J5EMY8</accession>
<keyword evidence="3" id="KW-1185">Reference proteome</keyword>
<evidence type="ECO:0000313" key="2">
    <source>
        <dbReference type="EMBL" id="KAA8897090.1"/>
    </source>
</evidence>
<dbReference type="AlphaFoldDB" id="A0A5J5EMY8"/>
<evidence type="ECO:0000256" key="1">
    <source>
        <dbReference type="SAM" id="Phobius"/>
    </source>
</evidence>
<gene>
    <name evidence="2" type="ORF">FN846DRAFT_964357</name>
</gene>
<name>A0A5J5EMY8_9PEZI</name>
<protein>
    <submittedName>
        <fullName evidence="2">Uncharacterized protein</fullName>
    </submittedName>
</protein>
<feature type="transmembrane region" description="Helical" evidence="1">
    <location>
        <begin position="12"/>
        <end position="33"/>
    </location>
</feature>